<feature type="compositionally biased region" description="Low complexity" evidence="1">
    <location>
        <begin position="23"/>
        <end position="32"/>
    </location>
</feature>
<accession>A0A9N9HBQ4</accession>
<feature type="non-terminal residue" evidence="3">
    <location>
        <position position="253"/>
    </location>
</feature>
<dbReference type="InterPro" id="IPR036047">
    <property type="entry name" value="F-box-like_dom_sf"/>
</dbReference>
<proteinExistence type="predicted"/>
<organism evidence="3 4">
    <name type="scientific">Ambispora leptoticha</name>
    <dbReference type="NCBI Taxonomy" id="144679"/>
    <lineage>
        <taxon>Eukaryota</taxon>
        <taxon>Fungi</taxon>
        <taxon>Fungi incertae sedis</taxon>
        <taxon>Mucoromycota</taxon>
        <taxon>Glomeromycotina</taxon>
        <taxon>Glomeromycetes</taxon>
        <taxon>Archaeosporales</taxon>
        <taxon>Ambisporaceae</taxon>
        <taxon>Ambispora</taxon>
    </lineage>
</organism>
<dbReference type="Pfam" id="PF00646">
    <property type="entry name" value="F-box"/>
    <property type="match status" value="1"/>
</dbReference>
<dbReference type="SMART" id="SM00256">
    <property type="entry name" value="FBOX"/>
    <property type="match status" value="1"/>
</dbReference>
<evidence type="ECO:0000259" key="2">
    <source>
        <dbReference type="PROSITE" id="PS50181"/>
    </source>
</evidence>
<evidence type="ECO:0000256" key="1">
    <source>
        <dbReference type="SAM" id="MobiDB-lite"/>
    </source>
</evidence>
<dbReference type="SUPFAM" id="SSF81383">
    <property type="entry name" value="F-box domain"/>
    <property type="match status" value="1"/>
</dbReference>
<dbReference type="InterPro" id="IPR001810">
    <property type="entry name" value="F-box_dom"/>
</dbReference>
<dbReference type="InterPro" id="IPR032675">
    <property type="entry name" value="LRR_dom_sf"/>
</dbReference>
<sequence>MGLSSFFSNLIFHLRKLNSSSQSTLTLNDTSNPNSSNNKRAESPTSTQPIPKITIQLNTNLVKFKYQLPNTKNSFAINLCHLPEDVFQEIAEFLDLLSLLALRSTCRTLYYIFPDKKIFSKIFFSLTTDKQLQSLFIYLQSTESLKFVQQFTVYKSPITHESVISILKNCENLQQINIVGGRDVAPRKVTKALVKWKQDGSGDSPNLASLKRILMTRCVGGNKRHNYKAQKMDNDMKELDHEIFQLVDCDELN</sequence>
<feature type="compositionally biased region" description="Polar residues" evidence="1">
    <location>
        <begin position="33"/>
        <end position="47"/>
    </location>
</feature>
<dbReference type="Gene3D" id="3.80.10.10">
    <property type="entry name" value="Ribonuclease Inhibitor"/>
    <property type="match status" value="1"/>
</dbReference>
<feature type="region of interest" description="Disordered" evidence="1">
    <location>
        <begin position="23"/>
        <end position="47"/>
    </location>
</feature>
<comment type="caution">
    <text evidence="3">The sequence shown here is derived from an EMBL/GenBank/DDBJ whole genome shotgun (WGS) entry which is preliminary data.</text>
</comment>
<dbReference type="OrthoDB" id="2351612at2759"/>
<feature type="domain" description="F-box" evidence="2">
    <location>
        <begin position="76"/>
        <end position="122"/>
    </location>
</feature>
<reference evidence="3" key="1">
    <citation type="submission" date="2021-06" db="EMBL/GenBank/DDBJ databases">
        <authorList>
            <person name="Kallberg Y."/>
            <person name="Tangrot J."/>
            <person name="Rosling A."/>
        </authorList>
    </citation>
    <scope>NUCLEOTIDE SEQUENCE</scope>
    <source>
        <strain evidence="3">FL130A</strain>
    </source>
</reference>
<evidence type="ECO:0000313" key="4">
    <source>
        <dbReference type="Proteomes" id="UP000789508"/>
    </source>
</evidence>
<protein>
    <submittedName>
        <fullName evidence="3">1271_t:CDS:1</fullName>
    </submittedName>
</protein>
<evidence type="ECO:0000313" key="3">
    <source>
        <dbReference type="EMBL" id="CAG8661853.1"/>
    </source>
</evidence>
<name>A0A9N9HBQ4_9GLOM</name>
<gene>
    <name evidence="3" type="ORF">ALEPTO_LOCUS10344</name>
</gene>
<dbReference type="PROSITE" id="PS50181">
    <property type="entry name" value="FBOX"/>
    <property type="match status" value="1"/>
</dbReference>
<dbReference type="Proteomes" id="UP000789508">
    <property type="component" value="Unassembled WGS sequence"/>
</dbReference>
<dbReference type="AlphaFoldDB" id="A0A9N9HBQ4"/>
<dbReference type="EMBL" id="CAJVPS010010983">
    <property type="protein sequence ID" value="CAG8661853.1"/>
    <property type="molecule type" value="Genomic_DNA"/>
</dbReference>
<keyword evidence="4" id="KW-1185">Reference proteome</keyword>